<protein>
    <submittedName>
        <fullName evidence="1">Uncharacterized protein</fullName>
    </submittedName>
</protein>
<dbReference type="Proteomes" id="UP001204953">
    <property type="component" value="Unassembled WGS sequence"/>
</dbReference>
<gene>
    <name evidence="1" type="ORF">NJ959_25220</name>
</gene>
<accession>A0AAE3GXQ0</accession>
<evidence type="ECO:0000313" key="1">
    <source>
        <dbReference type="EMBL" id="MCP2731736.1"/>
    </source>
</evidence>
<dbReference type="RefSeq" id="WP_254014469.1">
    <property type="nucleotide sequence ID" value="NZ_JAMZMM010000387.1"/>
</dbReference>
<dbReference type="AlphaFoldDB" id="A0AAE3GXQ0"/>
<organism evidence="1 2">
    <name type="scientific">Limnofasciculus baicalensis BBK-W-15</name>
    <dbReference type="NCBI Taxonomy" id="2699891"/>
    <lineage>
        <taxon>Bacteria</taxon>
        <taxon>Bacillati</taxon>
        <taxon>Cyanobacteriota</taxon>
        <taxon>Cyanophyceae</taxon>
        <taxon>Coleofasciculales</taxon>
        <taxon>Coleofasciculaceae</taxon>
        <taxon>Limnofasciculus</taxon>
        <taxon>Limnofasciculus baicalensis</taxon>
    </lineage>
</organism>
<name>A0AAE3GXQ0_9CYAN</name>
<dbReference type="EMBL" id="JAMZMM010000387">
    <property type="protein sequence ID" value="MCP2731736.1"/>
    <property type="molecule type" value="Genomic_DNA"/>
</dbReference>
<comment type="caution">
    <text evidence="1">The sequence shown here is derived from an EMBL/GenBank/DDBJ whole genome shotgun (WGS) entry which is preliminary data.</text>
</comment>
<keyword evidence="2" id="KW-1185">Reference proteome</keyword>
<sequence length="68" mass="7587">MLTKIINGAKELYGVYYLVYGSLAGGDELINAYFWAGPYPNLQTALHKAQDLKNSHQGDDSFVVKKYS</sequence>
<evidence type="ECO:0000313" key="2">
    <source>
        <dbReference type="Proteomes" id="UP001204953"/>
    </source>
</evidence>
<proteinExistence type="predicted"/>
<reference evidence="1" key="1">
    <citation type="submission" date="2022-06" db="EMBL/GenBank/DDBJ databases">
        <title>New cyanobacteria of genus Symplocastrum in benthos of Lake Baikal.</title>
        <authorList>
            <person name="Sorokovikova E."/>
            <person name="Tikhonova I."/>
            <person name="Krasnopeev A."/>
            <person name="Evseev P."/>
            <person name="Gladkikh A."/>
            <person name="Belykh O."/>
        </authorList>
    </citation>
    <scope>NUCLEOTIDE SEQUENCE</scope>
    <source>
        <strain evidence="1">BBK-W-15</strain>
    </source>
</reference>